<reference evidence="3" key="2">
    <citation type="submission" date="2023-05" db="EMBL/GenBank/DDBJ databases">
        <authorList>
            <person name="Schelkunov M.I."/>
        </authorList>
    </citation>
    <scope>NUCLEOTIDE SEQUENCE</scope>
    <source>
        <strain evidence="3">Hsosn_3</strain>
        <tissue evidence="3">Leaf</tissue>
    </source>
</reference>
<dbReference type="PANTHER" id="PTHR33223:SF10">
    <property type="entry name" value="AMINOTRANSFERASE-LIKE PLANT MOBILE DOMAIN-CONTAINING PROTEIN"/>
    <property type="match status" value="1"/>
</dbReference>
<organism evidence="3 4">
    <name type="scientific">Heracleum sosnowskyi</name>
    <dbReference type="NCBI Taxonomy" id="360622"/>
    <lineage>
        <taxon>Eukaryota</taxon>
        <taxon>Viridiplantae</taxon>
        <taxon>Streptophyta</taxon>
        <taxon>Embryophyta</taxon>
        <taxon>Tracheophyta</taxon>
        <taxon>Spermatophyta</taxon>
        <taxon>Magnoliopsida</taxon>
        <taxon>eudicotyledons</taxon>
        <taxon>Gunneridae</taxon>
        <taxon>Pentapetalae</taxon>
        <taxon>asterids</taxon>
        <taxon>campanulids</taxon>
        <taxon>Apiales</taxon>
        <taxon>Apiaceae</taxon>
        <taxon>Apioideae</taxon>
        <taxon>apioid superclade</taxon>
        <taxon>Tordylieae</taxon>
        <taxon>Tordyliinae</taxon>
        <taxon>Heracleum</taxon>
    </lineage>
</organism>
<feature type="region of interest" description="Disordered" evidence="1">
    <location>
        <begin position="135"/>
        <end position="221"/>
    </location>
</feature>
<feature type="compositionally biased region" description="Basic and acidic residues" evidence="1">
    <location>
        <begin position="417"/>
        <end position="438"/>
    </location>
</feature>
<feature type="compositionally biased region" description="Low complexity" evidence="1">
    <location>
        <begin position="135"/>
        <end position="145"/>
    </location>
</feature>
<feature type="compositionally biased region" description="Basic and acidic residues" evidence="1">
    <location>
        <begin position="534"/>
        <end position="550"/>
    </location>
</feature>
<evidence type="ECO:0000313" key="3">
    <source>
        <dbReference type="EMBL" id="KAK1360606.1"/>
    </source>
</evidence>
<feature type="region of interest" description="Disordered" evidence="1">
    <location>
        <begin position="407"/>
        <end position="447"/>
    </location>
</feature>
<protein>
    <recommendedName>
        <fullName evidence="2">Retrotransposon gag domain-containing protein</fullName>
    </recommendedName>
</protein>
<evidence type="ECO:0000256" key="1">
    <source>
        <dbReference type="SAM" id="MobiDB-lite"/>
    </source>
</evidence>
<proteinExistence type="predicted"/>
<feature type="compositionally biased region" description="Basic and acidic residues" evidence="1">
    <location>
        <begin position="163"/>
        <end position="176"/>
    </location>
</feature>
<evidence type="ECO:0000313" key="4">
    <source>
        <dbReference type="Proteomes" id="UP001237642"/>
    </source>
</evidence>
<accession>A0AAD8H5A1</accession>
<comment type="caution">
    <text evidence="3">The sequence shown here is derived from an EMBL/GenBank/DDBJ whole genome shotgun (WGS) entry which is preliminary data.</text>
</comment>
<dbReference type="AlphaFoldDB" id="A0AAD8H5A1"/>
<feature type="compositionally biased region" description="Polar residues" evidence="1">
    <location>
        <begin position="16"/>
        <end position="27"/>
    </location>
</feature>
<dbReference type="Pfam" id="PF03732">
    <property type="entry name" value="Retrotrans_gag"/>
    <property type="match status" value="1"/>
</dbReference>
<keyword evidence="4" id="KW-1185">Reference proteome</keyword>
<name>A0AAD8H5A1_9APIA</name>
<dbReference type="Proteomes" id="UP001237642">
    <property type="component" value="Unassembled WGS sequence"/>
</dbReference>
<feature type="region of interest" description="Disordered" evidence="1">
    <location>
        <begin position="520"/>
        <end position="578"/>
    </location>
</feature>
<dbReference type="InterPro" id="IPR005162">
    <property type="entry name" value="Retrotrans_gag_dom"/>
</dbReference>
<gene>
    <name evidence="3" type="ORF">POM88_045080</name>
</gene>
<dbReference type="PANTHER" id="PTHR33223">
    <property type="entry name" value="CCHC-TYPE DOMAIN-CONTAINING PROTEIN"/>
    <property type="match status" value="1"/>
</dbReference>
<sequence>MTNTRRTTRDTHTSEELSLTSEAGAQRSQPPPTTSSQGPEVPILVEGTNPLQMVVHGPNPQETTLQQPITTTSSLLMNAPSGLQLHTTDLPQYATQTLGMPNYGMPPRPTMGSSGFNPTYHEAYVPPYIQGLRPQNQQTQTRQTPLIQDYSGPYTEDENDSTGEERDLAPRRRQEAAKAQSQATGRVPIINLDPTPRRTKRAEAPRGDPSVLLPLGDPDDHTPPFTQDIMKATISRKFKMPTIKAYDGTGDPANHVRMFSNALLLQPTNDAVKCRAFPQTLAGMAQRWYSRLPPNSIGSFKELRKTFINQFVSGRVHEKSSASLMGIQQGKNESLKEYINRFTREALKFPDLEDKVAMIALQQGTTDDHFKRSLAKHPPESMLKLQDRAGKYIKADESMKKYEPIVEGSENGKKRKETQEYDARDKYPRTAKDFDSPPEKNNFGPRFNEYARLNTSKSQILMDIEKEEDLRWPKPLRSDLEKRNKNQFWRFHKEVGHDTDNYRQLKDEIEFLIQRGKLDKFTKDGNRGNQQGNYERKDYDRRYNDQDRNPKPRGPVINMIFGGPTVAGSSRNSRKAYA</sequence>
<reference evidence="3" key="1">
    <citation type="submission" date="2023-02" db="EMBL/GenBank/DDBJ databases">
        <title>Genome of toxic invasive species Heracleum sosnowskyi carries increased number of genes despite the absence of recent whole-genome duplications.</title>
        <authorList>
            <person name="Schelkunov M."/>
            <person name="Shtratnikova V."/>
            <person name="Makarenko M."/>
            <person name="Klepikova A."/>
            <person name="Omelchenko D."/>
            <person name="Novikova G."/>
            <person name="Obukhova E."/>
            <person name="Bogdanov V."/>
            <person name="Penin A."/>
            <person name="Logacheva M."/>
        </authorList>
    </citation>
    <scope>NUCLEOTIDE SEQUENCE</scope>
    <source>
        <strain evidence="3">Hsosn_3</strain>
        <tissue evidence="3">Leaf</tissue>
    </source>
</reference>
<dbReference type="EMBL" id="JAUIZM010000010">
    <property type="protein sequence ID" value="KAK1360606.1"/>
    <property type="molecule type" value="Genomic_DNA"/>
</dbReference>
<evidence type="ECO:0000259" key="2">
    <source>
        <dbReference type="Pfam" id="PF03732"/>
    </source>
</evidence>
<feature type="region of interest" description="Disordered" evidence="1">
    <location>
        <begin position="1"/>
        <end position="43"/>
    </location>
</feature>
<feature type="domain" description="Retrotransposon gag" evidence="2">
    <location>
        <begin position="276"/>
        <end position="363"/>
    </location>
</feature>